<evidence type="ECO:0000313" key="1">
    <source>
        <dbReference type="EMBL" id="EGE77600.2"/>
    </source>
</evidence>
<dbReference type="GO" id="GO:0016301">
    <property type="term" value="F:kinase activity"/>
    <property type="evidence" value="ECO:0007669"/>
    <property type="project" value="UniProtKB-KW"/>
</dbReference>
<organism evidence="1">
    <name type="scientific">Ajellomyces dermatitidis (strain ATCC 18188 / CBS 674.68)</name>
    <name type="common">Blastomyces dermatitidis</name>
    <dbReference type="NCBI Taxonomy" id="653446"/>
    <lineage>
        <taxon>Eukaryota</taxon>
        <taxon>Fungi</taxon>
        <taxon>Dikarya</taxon>
        <taxon>Ascomycota</taxon>
        <taxon>Pezizomycotina</taxon>
        <taxon>Eurotiomycetes</taxon>
        <taxon>Eurotiomycetidae</taxon>
        <taxon>Onygenales</taxon>
        <taxon>Ajellomycetaceae</taxon>
        <taxon>Blastomyces</taxon>
    </lineage>
</organism>
<dbReference type="AlphaFoldDB" id="F2T2B6"/>
<accession>F2T2B6</accession>
<protein>
    <submittedName>
        <fullName evidence="1">Serine/threonine-protein kinase Sgk2</fullName>
    </submittedName>
</protein>
<name>F2T2B6_AJEDA</name>
<reference evidence="1" key="1">
    <citation type="submission" date="2010-03" db="EMBL/GenBank/DDBJ databases">
        <title>Annotation of Blastomyces dermatitidis strain ATCC 18188.</title>
        <authorList>
            <consortium name="The Broad Institute Genome Sequencing Platform"/>
            <consortium name="Broad Institute Genome Sequencing Center for Infectious Disease."/>
            <person name="Cuomo C."/>
            <person name="Klein B."/>
            <person name="Sullivan T."/>
            <person name="Heitman J."/>
            <person name="Young S."/>
            <person name="Zeng Q."/>
            <person name="Gargeya S."/>
            <person name="Alvarado L."/>
            <person name="Berlin A.M."/>
            <person name="Chapman S.B."/>
            <person name="Chen Z."/>
            <person name="Freedman E."/>
            <person name="Gellesch M."/>
            <person name="Goldberg J."/>
            <person name="Griggs A."/>
            <person name="Gujja S."/>
            <person name="Heilman E."/>
            <person name="Heiman D."/>
            <person name="Howarth C."/>
            <person name="Mehta T."/>
            <person name="Neiman D."/>
            <person name="Pearson M."/>
            <person name="Roberts A."/>
            <person name="Saif S."/>
            <person name="Shea T."/>
            <person name="Shenoy N."/>
            <person name="Sisk P."/>
            <person name="Stolte C."/>
            <person name="Sykes S."/>
            <person name="White J."/>
            <person name="Yandava C."/>
            <person name="Haas B."/>
            <person name="Nusbaum C."/>
            <person name="Birren B."/>
        </authorList>
    </citation>
    <scope>NUCLEOTIDE SEQUENCE [LARGE SCALE GENOMIC DNA]</scope>
    <source>
        <strain evidence="1">ATCC 18188</strain>
    </source>
</reference>
<dbReference type="EMBL" id="GG749407">
    <property type="protein sequence ID" value="EGE77600.2"/>
    <property type="molecule type" value="Genomic_DNA"/>
</dbReference>
<sequence>MASLSEADCEVIKNHPLDDCLDRLQKSELFVQGLRVSKLLRTYSTGRLQVHCEDHDIWNAILDLVTPIPQTGVSSAFDRTPVTHSSASHQGSEQTRQLIEARIFEEIEPARIRMYRVSLRNTLREETGQTMLRTSTCQ</sequence>
<keyword evidence="1" id="KW-0418">Kinase</keyword>
<keyword evidence="1" id="KW-0808">Transferase</keyword>
<gene>
    <name evidence="1" type="ORF">BDDG_00537</name>
</gene>
<dbReference type="Proteomes" id="UP000007802">
    <property type="component" value="Unassembled WGS sequence"/>
</dbReference>
<dbReference type="HOGENOM" id="CLU_1776943_0_0_1"/>
<proteinExistence type="predicted"/>